<dbReference type="EMBL" id="FNCN01000024">
    <property type="protein sequence ID" value="SDH84125.1"/>
    <property type="molecule type" value="Genomic_DNA"/>
</dbReference>
<keyword evidence="4 7" id="KW-0812">Transmembrane</keyword>
<proteinExistence type="inferred from homology"/>
<name>A0A1G8FPR3_9ACTN</name>
<evidence type="ECO:0000256" key="7">
    <source>
        <dbReference type="RuleBase" id="RU363032"/>
    </source>
</evidence>
<feature type="transmembrane region" description="Helical" evidence="7">
    <location>
        <begin position="248"/>
        <end position="271"/>
    </location>
</feature>
<dbReference type="AlphaFoldDB" id="A0A1G8FPR3"/>
<keyword evidence="3" id="KW-1003">Cell membrane</keyword>
<keyword evidence="11" id="KW-1185">Reference proteome</keyword>
<evidence type="ECO:0000256" key="1">
    <source>
        <dbReference type="ARBA" id="ARBA00004651"/>
    </source>
</evidence>
<dbReference type="SUPFAM" id="SSF161098">
    <property type="entry name" value="MetI-like"/>
    <property type="match status" value="1"/>
</dbReference>
<keyword evidence="5 7" id="KW-1133">Transmembrane helix</keyword>
<keyword evidence="2 7" id="KW-0813">Transport</keyword>
<dbReference type="PROSITE" id="PS50928">
    <property type="entry name" value="ABC_TM1"/>
    <property type="match status" value="1"/>
</dbReference>
<evidence type="ECO:0000259" key="9">
    <source>
        <dbReference type="PROSITE" id="PS50928"/>
    </source>
</evidence>
<evidence type="ECO:0000256" key="2">
    <source>
        <dbReference type="ARBA" id="ARBA00022448"/>
    </source>
</evidence>
<dbReference type="InterPro" id="IPR000515">
    <property type="entry name" value="MetI-like"/>
</dbReference>
<dbReference type="CDD" id="cd06261">
    <property type="entry name" value="TM_PBP2"/>
    <property type="match status" value="1"/>
</dbReference>
<evidence type="ECO:0000256" key="4">
    <source>
        <dbReference type="ARBA" id="ARBA00022692"/>
    </source>
</evidence>
<feature type="region of interest" description="Disordered" evidence="8">
    <location>
        <begin position="1"/>
        <end position="28"/>
    </location>
</feature>
<evidence type="ECO:0000313" key="10">
    <source>
        <dbReference type="EMBL" id="SDH84125.1"/>
    </source>
</evidence>
<dbReference type="PANTHER" id="PTHR30151">
    <property type="entry name" value="ALKANE SULFONATE ABC TRANSPORTER-RELATED, MEMBRANE SUBUNIT"/>
    <property type="match status" value="1"/>
</dbReference>
<feature type="domain" description="ABC transmembrane type-1" evidence="9">
    <location>
        <begin position="88"/>
        <end position="268"/>
    </location>
</feature>
<evidence type="ECO:0000256" key="5">
    <source>
        <dbReference type="ARBA" id="ARBA00022989"/>
    </source>
</evidence>
<organism evidence="10 11">
    <name type="scientific">Sinosporangium album</name>
    <dbReference type="NCBI Taxonomy" id="504805"/>
    <lineage>
        <taxon>Bacteria</taxon>
        <taxon>Bacillati</taxon>
        <taxon>Actinomycetota</taxon>
        <taxon>Actinomycetes</taxon>
        <taxon>Streptosporangiales</taxon>
        <taxon>Streptosporangiaceae</taxon>
        <taxon>Sinosporangium</taxon>
    </lineage>
</organism>
<feature type="transmembrane region" description="Helical" evidence="7">
    <location>
        <begin position="206"/>
        <end position="228"/>
    </location>
</feature>
<reference evidence="10 11" key="1">
    <citation type="submission" date="2016-10" db="EMBL/GenBank/DDBJ databases">
        <authorList>
            <person name="de Groot N.N."/>
        </authorList>
    </citation>
    <scope>NUCLEOTIDE SEQUENCE [LARGE SCALE GENOMIC DNA]</scope>
    <source>
        <strain evidence="10 11">CPCC 201354</strain>
    </source>
</reference>
<dbReference type="GO" id="GO:0005886">
    <property type="term" value="C:plasma membrane"/>
    <property type="evidence" value="ECO:0007669"/>
    <property type="project" value="UniProtKB-SubCell"/>
</dbReference>
<dbReference type="InterPro" id="IPR035906">
    <property type="entry name" value="MetI-like_sf"/>
</dbReference>
<dbReference type="PANTHER" id="PTHR30151:SF20">
    <property type="entry name" value="ABC TRANSPORTER PERMEASE PROTEIN HI_0355-RELATED"/>
    <property type="match status" value="1"/>
</dbReference>
<evidence type="ECO:0000256" key="6">
    <source>
        <dbReference type="ARBA" id="ARBA00023136"/>
    </source>
</evidence>
<feature type="transmembrane region" description="Helical" evidence="7">
    <location>
        <begin position="154"/>
        <end position="176"/>
    </location>
</feature>
<protein>
    <submittedName>
        <fullName evidence="10">NitT/TauT family transport system permease protein</fullName>
    </submittedName>
</protein>
<dbReference type="Proteomes" id="UP000198923">
    <property type="component" value="Unassembled WGS sequence"/>
</dbReference>
<dbReference type="STRING" id="504805.SAMN05421505_12433"/>
<feature type="transmembrane region" description="Helical" evidence="7">
    <location>
        <begin position="126"/>
        <end position="148"/>
    </location>
</feature>
<evidence type="ECO:0000313" key="11">
    <source>
        <dbReference type="Proteomes" id="UP000198923"/>
    </source>
</evidence>
<feature type="transmembrane region" description="Helical" evidence="7">
    <location>
        <begin position="95"/>
        <end position="114"/>
    </location>
</feature>
<dbReference type="OrthoDB" id="7274389at2"/>
<evidence type="ECO:0000256" key="8">
    <source>
        <dbReference type="SAM" id="MobiDB-lite"/>
    </source>
</evidence>
<comment type="similarity">
    <text evidence="7">Belongs to the binding-protein-dependent transport system permease family.</text>
</comment>
<dbReference type="GO" id="GO:0055085">
    <property type="term" value="P:transmembrane transport"/>
    <property type="evidence" value="ECO:0007669"/>
    <property type="project" value="InterPro"/>
</dbReference>
<feature type="transmembrane region" description="Helical" evidence="7">
    <location>
        <begin position="41"/>
        <end position="65"/>
    </location>
</feature>
<dbReference type="Pfam" id="PF00528">
    <property type="entry name" value="BPD_transp_1"/>
    <property type="match status" value="1"/>
</dbReference>
<accession>A0A1G8FPR3</accession>
<dbReference type="Gene3D" id="1.10.3720.10">
    <property type="entry name" value="MetI-like"/>
    <property type="match status" value="1"/>
</dbReference>
<keyword evidence="6 7" id="KW-0472">Membrane</keyword>
<sequence>MSSVLASESKSDSEQKAPPSRGRARKRGKELSGIRLRAGQILVFVVFLAAWEFAVSMGLVGEVLVSRPLKVWDKLVELAMSERLYSAAWVTTKEILVGLVLGTVLGVACGLVFALKPNIYKLFQPFVTTIYTVPRTALVGLFVIWFGLGEMSKIVLVVSLVFFSMLFNSYSGIANVDRNLVNAVRLMGGGNADVVRHVYLPSAVPWIFAGLRISLIFALTGAIVGEMLASRNGLGFLLQGYAALFDSAGVFAVLVIVAIFANCLSAVLNICERLMIRWKDDGPAST</sequence>
<comment type="subcellular location">
    <subcellularLocation>
        <location evidence="1 7">Cell membrane</location>
        <topology evidence="1 7">Multi-pass membrane protein</topology>
    </subcellularLocation>
</comment>
<dbReference type="RefSeq" id="WP_093172933.1">
    <property type="nucleotide sequence ID" value="NZ_FNCN01000024.1"/>
</dbReference>
<gene>
    <name evidence="10" type="ORF">SAMN05421505_12433</name>
</gene>
<evidence type="ECO:0000256" key="3">
    <source>
        <dbReference type="ARBA" id="ARBA00022475"/>
    </source>
</evidence>